<feature type="domain" description="CN hydrolase" evidence="2">
    <location>
        <begin position="7"/>
        <end position="256"/>
    </location>
</feature>
<proteinExistence type="predicted"/>
<dbReference type="InterPro" id="IPR036526">
    <property type="entry name" value="C-N_Hydrolase_sf"/>
</dbReference>
<dbReference type="PANTHER" id="PTHR43674:SF2">
    <property type="entry name" value="BETA-UREIDOPROPIONASE"/>
    <property type="match status" value="1"/>
</dbReference>
<dbReference type="GO" id="GO:0050126">
    <property type="term" value="F:N-carbamoylputrescine amidase activity"/>
    <property type="evidence" value="ECO:0007669"/>
    <property type="project" value="TreeGrafter"/>
</dbReference>
<dbReference type="PANTHER" id="PTHR43674">
    <property type="entry name" value="NITRILASE C965.09-RELATED"/>
    <property type="match status" value="1"/>
</dbReference>
<dbReference type="CDD" id="cd07573">
    <property type="entry name" value="CPA"/>
    <property type="match status" value="1"/>
</dbReference>
<dbReference type="Proteomes" id="UP000317421">
    <property type="component" value="Unassembled WGS sequence"/>
</dbReference>
<dbReference type="GO" id="GO:0033388">
    <property type="term" value="P:putrescine biosynthetic process from arginine"/>
    <property type="evidence" value="ECO:0007669"/>
    <property type="project" value="TreeGrafter"/>
</dbReference>
<name>A0A5C6ADZ6_9BACT</name>
<organism evidence="3 4">
    <name type="scientific">Botrimarina colliarenosi</name>
    <dbReference type="NCBI Taxonomy" id="2528001"/>
    <lineage>
        <taxon>Bacteria</taxon>
        <taxon>Pseudomonadati</taxon>
        <taxon>Planctomycetota</taxon>
        <taxon>Planctomycetia</taxon>
        <taxon>Pirellulales</taxon>
        <taxon>Lacipirellulaceae</taxon>
        <taxon>Botrimarina</taxon>
    </lineage>
</organism>
<dbReference type="Pfam" id="PF00795">
    <property type="entry name" value="CN_hydrolase"/>
    <property type="match status" value="1"/>
</dbReference>
<dbReference type="InterPro" id="IPR003010">
    <property type="entry name" value="C-N_Hydrolase"/>
</dbReference>
<accession>A0A5C6ADZ6</accession>
<dbReference type="SUPFAM" id="SSF56317">
    <property type="entry name" value="Carbon-nitrogen hydrolase"/>
    <property type="match status" value="1"/>
</dbReference>
<keyword evidence="1 3" id="KW-0378">Hydrolase</keyword>
<protein>
    <submittedName>
        <fullName evidence="3">N-carbamoyl-D-amino acid hydrolase</fullName>
        <ecNumber evidence="3">3.5.1.77</ecNumber>
    </submittedName>
</protein>
<dbReference type="OrthoDB" id="2826359at2"/>
<evidence type="ECO:0000313" key="4">
    <source>
        <dbReference type="Proteomes" id="UP000317421"/>
    </source>
</evidence>
<evidence type="ECO:0000313" key="3">
    <source>
        <dbReference type="EMBL" id="TWT98194.1"/>
    </source>
</evidence>
<reference evidence="3 4" key="1">
    <citation type="submission" date="2019-02" db="EMBL/GenBank/DDBJ databases">
        <title>Deep-cultivation of Planctomycetes and their phenomic and genomic characterization uncovers novel biology.</title>
        <authorList>
            <person name="Wiegand S."/>
            <person name="Jogler M."/>
            <person name="Boedeker C."/>
            <person name="Pinto D."/>
            <person name="Vollmers J."/>
            <person name="Rivas-Marin E."/>
            <person name="Kohn T."/>
            <person name="Peeters S.H."/>
            <person name="Heuer A."/>
            <person name="Rast P."/>
            <person name="Oberbeckmann S."/>
            <person name="Bunk B."/>
            <person name="Jeske O."/>
            <person name="Meyerdierks A."/>
            <person name="Storesund J.E."/>
            <person name="Kallscheuer N."/>
            <person name="Luecker S."/>
            <person name="Lage O.M."/>
            <person name="Pohl T."/>
            <person name="Merkel B.J."/>
            <person name="Hornburger P."/>
            <person name="Mueller R.-W."/>
            <person name="Bruemmer F."/>
            <person name="Labrenz M."/>
            <person name="Spormann A.M."/>
            <person name="Op Den Camp H."/>
            <person name="Overmann J."/>
            <person name="Amann R."/>
            <person name="Jetten M.S.M."/>
            <person name="Mascher T."/>
            <person name="Medema M.H."/>
            <person name="Devos D.P."/>
            <person name="Kaster A.-K."/>
            <person name="Ovreas L."/>
            <person name="Rohde M."/>
            <person name="Galperin M.Y."/>
            <person name="Jogler C."/>
        </authorList>
    </citation>
    <scope>NUCLEOTIDE SEQUENCE [LARGE SCALE GENOMIC DNA]</scope>
    <source>
        <strain evidence="3 4">Pla108</strain>
    </source>
</reference>
<dbReference type="FunFam" id="3.60.110.10:FF:000010">
    <property type="entry name" value="Carbon-nitrogen hydrolase"/>
    <property type="match status" value="1"/>
</dbReference>
<evidence type="ECO:0000259" key="2">
    <source>
        <dbReference type="PROSITE" id="PS50263"/>
    </source>
</evidence>
<gene>
    <name evidence="3" type="ORF">Pla108_23510</name>
</gene>
<dbReference type="EMBL" id="SJPR01000002">
    <property type="protein sequence ID" value="TWT98194.1"/>
    <property type="molecule type" value="Genomic_DNA"/>
</dbReference>
<dbReference type="RefSeq" id="WP_146445065.1">
    <property type="nucleotide sequence ID" value="NZ_SJPR01000002.1"/>
</dbReference>
<sequence length="286" mass="31803">MPPITSVRVALVQMNCSGARETVRDRAEAHVRQAVSDGAQIVCLQEVFDATYFPQQVATERYALAEPLPSPTTERFGRLAGELGVVLIVPVYEEAQPGVYFNSVVVFDADGRDLGKYRKTHIPDGPQYHEKFYFTPGDLGYKTFATRFGPIGVAICWDEWFPEVARIMALQGAQILFYPSAIGSEPDRPGYSSAEAWRTVIRSHGIANGVFVAAVNRVGTEEAMTFYGESFVSDPLGEVLAQADSAEQVLLADLPLGRVREARELLHFLRDRRIDTYEPLLKRTIE</sequence>
<dbReference type="InterPro" id="IPR050345">
    <property type="entry name" value="Aliph_Amidase/BUP"/>
</dbReference>
<dbReference type="AlphaFoldDB" id="A0A5C6ADZ6"/>
<dbReference type="PROSITE" id="PS50263">
    <property type="entry name" value="CN_HYDROLASE"/>
    <property type="match status" value="1"/>
</dbReference>
<comment type="caution">
    <text evidence="3">The sequence shown here is derived from an EMBL/GenBank/DDBJ whole genome shotgun (WGS) entry which is preliminary data.</text>
</comment>
<evidence type="ECO:0000256" key="1">
    <source>
        <dbReference type="ARBA" id="ARBA00022801"/>
    </source>
</evidence>
<dbReference type="Gene3D" id="3.60.110.10">
    <property type="entry name" value="Carbon-nitrogen hydrolase"/>
    <property type="match status" value="1"/>
</dbReference>
<keyword evidence="4" id="KW-1185">Reference proteome</keyword>
<dbReference type="EC" id="3.5.1.77" evidence="3"/>
<dbReference type="GO" id="GO:0047417">
    <property type="term" value="F:N-carbamoyl-D-amino acid hydrolase activity"/>
    <property type="evidence" value="ECO:0007669"/>
    <property type="project" value="UniProtKB-EC"/>
</dbReference>